<comment type="caution">
    <text evidence="9">The sequence shown here is derived from an EMBL/GenBank/DDBJ whole genome shotgun (WGS) entry which is preliminary data.</text>
</comment>
<dbReference type="Pfam" id="PF09430">
    <property type="entry name" value="EMC7_beta-sandw"/>
    <property type="match status" value="1"/>
</dbReference>
<dbReference type="PANTHER" id="PTHR13605">
    <property type="entry name" value="ER MEMBRANE PROTEIN COMPLEX SUBUNIT 7"/>
    <property type="match status" value="1"/>
</dbReference>
<dbReference type="OrthoDB" id="27095at2759"/>
<reference evidence="9" key="1">
    <citation type="submission" date="2021-02" db="EMBL/GenBank/DDBJ databases">
        <authorList>
            <person name="Nowell W R."/>
        </authorList>
    </citation>
    <scope>NUCLEOTIDE SEQUENCE</scope>
    <source>
        <strain evidence="9">Ploen Becks lab</strain>
    </source>
</reference>
<accession>A0A814D2W6</accession>
<keyword evidence="6 7" id="KW-0472">Membrane</keyword>
<evidence type="ECO:0000256" key="6">
    <source>
        <dbReference type="ARBA" id="ARBA00023136"/>
    </source>
</evidence>
<dbReference type="GO" id="GO:0072546">
    <property type="term" value="C:EMC complex"/>
    <property type="evidence" value="ECO:0007669"/>
    <property type="project" value="TreeGrafter"/>
</dbReference>
<keyword evidence="5 7" id="KW-1133">Transmembrane helix</keyword>
<feature type="transmembrane region" description="Helical" evidence="7">
    <location>
        <begin position="163"/>
        <end position="182"/>
    </location>
</feature>
<keyword evidence="3 7" id="KW-0812">Transmembrane</keyword>
<protein>
    <recommendedName>
        <fullName evidence="8">ER membrane protein complex subunit 7 beta-sandwich domain-containing protein</fullName>
    </recommendedName>
</protein>
<dbReference type="InterPro" id="IPR019008">
    <property type="entry name" value="Beta_sandwich_EMC7"/>
</dbReference>
<proteinExistence type="inferred from homology"/>
<evidence type="ECO:0000256" key="2">
    <source>
        <dbReference type="ARBA" id="ARBA00008880"/>
    </source>
</evidence>
<sequence>MPINSSLGTQQTSQRLLRYSTAISKCSVQSIAYEPVGFESTAVTSQNELFTLRGKVNIRSDELDLENTRILIDDGQYVGFLHSDGTFTIPGLTSGSYVVEISAPRNVYEPVRVDINTKGKIRTRRLNLIQPSDITILRYPLNFESKGYPNYFFKREQFRIMDILLSPMVLMMALPLVIMFVLPKLVSQDPELQRELEQSTNFLPQNQNLPSISEMMYNFVDGGKKKPTANKRQDGQRRK</sequence>
<keyword evidence="10" id="KW-1185">Reference proteome</keyword>
<dbReference type="Proteomes" id="UP000663879">
    <property type="component" value="Unassembled WGS sequence"/>
</dbReference>
<dbReference type="GO" id="GO:0030246">
    <property type="term" value="F:carbohydrate binding"/>
    <property type="evidence" value="ECO:0007669"/>
    <property type="project" value="InterPro"/>
</dbReference>
<evidence type="ECO:0000256" key="3">
    <source>
        <dbReference type="ARBA" id="ARBA00022692"/>
    </source>
</evidence>
<dbReference type="SUPFAM" id="SSF49452">
    <property type="entry name" value="Starch-binding domain-like"/>
    <property type="match status" value="1"/>
</dbReference>
<comment type="similarity">
    <text evidence="2">Belongs to the EMC7 family.</text>
</comment>
<evidence type="ECO:0000256" key="4">
    <source>
        <dbReference type="ARBA" id="ARBA00022729"/>
    </source>
</evidence>
<dbReference type="PANTHER" id="PTHR13605:SF4">
    <property type="entry name" value="ER MEMBRANE PROTEIN COMPLEX SUBUNIT 7"/>
    <property type="match status" value="1"/>
</dbReference>
<organism evidence="9 10">
    <name type="scientific">Brachionus calyciflorus</name>
    <dbReference type="NCBI Taxonomy" id="104777"/>
    <lineage>
        <taxon>Eukaryota</taxon>
        <taxon>Metazoa</taxon>
        <taxon>Spiralia</taxon>
        <taxon>Gnathifera</taxon>
        <taxon>Rotifera</taxon>
        <taxon>Eurotatoria</taxon>
        <taxon>Monogononta</taxon>
        <taxon>Pseudotrocha</taxon>
        <taxon>Ploima</taxon>
        <taxon>Brachionidae</taxon>
        <taxon>Brachionus</taxon>
    </lineage>
</organism>
<gene>
    <name evidence="9" type="ORF">OXX778_LOCUS13864</name>
</gene>
<dbReference type="AlphaFoldDB" id="A0A814D2W6"/>
<evidence type="ECO:0000313" key="9">
    <source>
        <dbReference type="EMBL" id="CAF0949528.1"/>
    </source>
</evidence>
<evidence type="ECO:0000259" key="8">
    <source>
        <dbReference type="Pfam" id="PF09430"/>
    </source>
</evidence>
<evidence type="ECO:0000313" key="10">
    <source>
        <dbReference type="Proteomes" id="UP000663879"/>
    </source>
</evidence>
<comment type="subcellular location">
    <subcellularLocation>
        <location evidence="1">Membrane</location>
        <topology evidence="1">Single-pass membrane protein</topology>
    </subcellularLocation>
</comment>
<feature type="domain" description="ER membrane protein complex subunit 7 beta-sandwich" evidence="8">
    <location>
        <begin position="62"/>
        <end position="171"/>
    </location>
</feature>
<dbReference type="InterPro" id="IPR013784">
    <property type="entry name" value="Carb-bd-like_fold"/>
</dbReference>
<dbReference type="InterPro" id="IPR039163">
    <property type="entry name" value="EMC7"/>
</dbReference>
<dbReference type="EMBL" id="CAJNOC010002750">
    <property type="protein sequence ID" value="CAF0949528.1"/>
    <property type="molecule type" value="Genomic_DNA"/>
</dbReference>
<name>A0A814D2W6_9BILA</name>
<evidence type="ECO:0000256" key="7">
    <source>
        <dbReference type="SAM" id="Phobius"/>
    </source>
</evidence>
<evidence type="ECO:0000256" key="1">
    <source>
        <dbReference type="ARBA" id="ARBA00004167"/>
    </source>
</evidence>
<evidence type="ECO:0000256" key="5">
    <source>
        <dbReference type="ARBA" id="ARBA00022989"/>
    </source>
</evidence>
<keyword evidence="4" id="KW-0732">Signal</keyword>